<dbReference type="Proteomes" id="UP000030645">
    <property type="component" value="Unassembled WGS sequence"/>
</dbReference>
<sequence length="101" mass="10985">MVNQIVIIFPLTGERSTRSVPGLGLGGWTRHRPSGRFGGISRRSWLGTGWPMQIRGGDCVRSAWWLTMGAVRGGFAVVGDNGGGLRQELRMSILNEHLAIP</sequence>
<reference evidence="2" key="1">
    <citation type="submission" date="2013-01" db="EMBL/GenBank/DDBJ databases">
        <title>Draft Genome Sequence of a Mulberry Tree, Morus notabilis C.K. Schneid.</title>
        <authorList>
            <person name="He N."/>
            <person name="Zhao S."/>
        </authorList>
    </citation>
    <scope>NUCLEOTIDE SEQUENCE</scope>
</reference>
<evidence type="ECO:0000313" key="1">
    <source>
        <dbReference type="EMBL" id="EXB88615.1"/>
    </source>
</evidence>
<organism evidence="1 2">
    <name type="scientific">Morus notabilis</name>
    <dbReference type="NCBI Taxonomy" id="981085"/>
    <lineage>
        <taxon>Eukaryota</taxon>
        <taxon>Viridiplantae</taxon>
        <taxon>Streptophyta</taxon>
        <taxon>Embryophyta</taxon>
        <taxon>Tracheophyta</taxon>
        <taxon>Spermatophyta</taxon>
        <taxon>Magnoliopsida</taxon>
        <taxon>eudicotyledons</taxon>
        <taxon>Gunneridae</taxon>
        <taxon>Pentapetalae</taxon>
        <taxon>rosids</taxon>
        <taxon>fabids</taxon>
        <taxon>Rosales</taxon>
        <taxon>Moraceae</taxon>
        <taxon>Moreae</taxon>
        <taxon>Morus</taxon>
    </lineage>
</organism>
<gene>
    <name evidence="1" type="ORF">L484_001838</name>
</gene>
<dbReference type="AlphaFoldDB" id="W9RRB9"/>
<proteinExistence type="predicted"/>
<keyword evidence="2" id="KW-1185">Reference proteome</keyword>
<name>W9RRB9_9ROSA</name>
<accession>W9RRB9</accession>
<dbReference type="EMBL" id="KE344986">
    <property type="protein sequence ID" value="EXB88615.1"/>
    <property type="molecule type" value="Genomic_DNA"/>
</dbReference>
<protein>
    <submittedName>
        <fullName evidence="1">Uncharacterized protein</fullName>
    </submittedName>
</protein>
<evidence type="ECO:0000313" key="2">
    <source>
        <dbReference type="Proteomes" id="UP000030645"/>
    </source>
</evidence>